<evidence type="ECO:0000313" key="1">
    <source>
        <dbReference type="EMBL" id="AKF07426.1"/>
    </source>
</evidence>
<dbReference type="RefSeq" id="WP_053234685.1">
    <property type="nucleotide sequence ID" value="NZ_CP011125.1"/>
</dbReference>
<dbReference type="Proteomes" id="UP000034883">
    <property type="component" value="Chromosome"/>
</dbReference>
<evidence type="ECO:0008006" key="3">
    <source>
        <dbReference type="Google" id="ProtNLM"/>
    </source>
</evidence>
<dbReference type="STRING" id="927083.DB32_004575"/>
<dbReference type="AlphaFoldDB" id="A0A0F6YKL4"/>
<dbReference type="EMBL" id="CP011125">
    <property type="protein sequence ID" value="AKF07426.1"/>
    <property type="molecule type" value="Genomic_DNA"/>
</dbReference>
<evidence type="ECO:0000313" key="2">
    <source>
        <dbReference type="Proteomes" id="UP000034883"/>
    </source>
</evidence>
<protein>
    <recommendedName>
        <fullName evidence="3">STAS/SEC14 domain-containing protein</fullName>
    </recommendedName>
</protein>
<dbReference type="KEGG" id="samy:DB32_004575"/>
<name>A0A0F6YKL4_9BACT</name>
<accession>A0A0F6YKL4</accession>
<sequence length="151" mass="16822">MAELQFDESRFPLVVLRCPTAFDVRGAEALQSGLERLFARRQKFVLVCDIRPVSRVPDAVVRKRLADVMNLPQVREGQAQYQLGSANVVDSAPLRAALTALLWLWTPPTPMATFAGTDEAVRWSIERLRAAGVEIPASLRELEAPVRRAAR</sequence>
<reference evidence="1 2" key="1">
    <citation type="submission" date="2015-03" db="EMBL/GenBank/DDBJ databases">
        <title>Genome assembly of Sandaracinus amylolyticus DSM 53668.</title>
        <authorList>
            <person name="Sharma G."/>
            <person name="Subramanian S."/>
        </authorList>
    </citation>
    <scope>NUCLEOTIDE SEQUENCE [LARGE SCALE GENOMIC DNA]</scope>
    <source>
        <strain evidence="1 2">DSM 53668</strain>
    </source>
</reference>
<gene>
    <name evidence="1" type="ORF">DB32_004575</name>
</gene>
<keyword evidence="2" id="KW-1185">Reference proteome</keyword>
<proteinExistence type="predicted"/>
<organism evidence="1 2">
    <name type="scientific">Sandaracinus amylolyticus</name>
    <dbReference type="NCBI Taxonomy" id="927083"/>
    <lineage>
        <taxon>Bacteria</taxon>
        <taxon>Pseudomonadati</taxon>
        <taxon>Myxococcota</taxon>
        <taxon>Polyangia</taxon>
        <taxon>Polyangiales</taxon>
        <taxon>Sandaracinaceae</taxon>
        <taxon>Sandaracinus</taxon>
    </lineage>
</organism>